<evidence type="ECO:0000256" key="4">
    <source>
        <dbReference type="SAM" id="MobiDB-lite"/>
    </source>
</evidence>
<dbReference type="SUPFAM" id="SSF48403">
    <property type="entry name" value="Ankyrin repeat"/>
    <property type="match status" value="1"/>
</dbReference>
<evidence type="ECO:0000313" key="6">
    <source>
        <dbReference type="Proteomes" id="UP000013827"/>
    </source>
</evidence>
<dbReference type="RefSeq" id="XP_005789139.1">
    <property type="nucleotide sequence ID" value="XM_005789082.1"/>
</dbReference>
<sequence length="1011" mass="104951">MPDASVAERTLLGQRIGAISGAEAAKGWSDEAIGKLLDLVKSQKGVVEDRDVCLLGEVKAAFRSAGVSRLSSREAAVQEMQRFLFPKPKPKGEDEAGLAKEFLKLAQHGQLLEARQLLQGRPKLLHARSTSKGYTAMHYAAMGASLPLLEWLAEQGLKPDVLSQPKDASPALTPAQVAHDYKRDAAVASLSRLAEAYAFLSSAGAELDDAAKLRAAARAGCSAAAAVLLRRSPALARTAAVAESPHGALVAAARGGHTAVLRELVRHGALEVAPPAGAPTALQAAVGAGHSEAASLLDEASAALKLLTVGQFAVGESAMDQPAPLAAAEGRGGPPRENGAGGGGGGVGGGGGGGGGGDGGEGGGEGEAAAAEGGGAAPAACCALVADCKVSRGRCVVADAWEPLLAAAQGAAGYEAALFRWSESELGLPVWLPVHPLLYDQFSQGALRAADSYSSAAQREAVMPLATGNADALRRLTQVLVAAHTPADVERRCEAGLTALLGADLMRAWLARVTYFLPAVPWGREGWRETEAALASRTPDSGDAEMLRLELLCLELLAKARPLAALFDESSEEARKSSARNSVLPYQPHAPDSCPYPPKPSLTPRDPASHSALLLLLAPCLLLNGGGVTSEAREARGSRLATRLVEHSHERWIIHHRWVLVPAVYSRHLALAVLSRLGGPRSVVLRHPHGARFGAHGGGELAVAADELDDALRVVLASLSESAQLGGGGEGKGRSNGGAAPKRVEAALEAARLLPAGDSVGVELVELVPGTALPQDGKRGWFDPTMRGYFRARPDNARAWGSARGDLRSAAAMSDNRRSFGGRLDAAALCGALCRGAPLREVVGGLLAAEDPLRHLAAMAILANAAAGAREVRPDGEALSHAQRELLGGSFHANARLWPEHAPLLQRLARPAYAQAHGSAVARLVGRRLLVDVLLPDFSAVASNGLREPDPEVVALHALLERSPFDEVRRLARDVRAGYAAMADSGELAAGQPLPNAEHVRELVELLDEAA</sequence>
<dbReference type="Gene3D" id="1.25.40.20">
    <property type="entry name" value="Ankyrin repeat-containing domain"/>
    <property type="match status" value="2"/>
</dbReference>
<dbReference type="PANTHER" id="PTHR24173:SF74">
    <property type="entry name" value="ANKYRIN REPEAT DOMAIN-CONTAINING PROTEIN 16"/>
    <property type="match status" value="1"/>
</dbReference>
<feature type="region of interest" description="Disordered" evidence="4">
    <location>
        <begin position="578"/>
        <end position="604"/>
    </location>
</feature>
<dbReference type="KEGG" id="ehx:EMIHUDRAFT_449071"/>
<evidence type="ECO:0000256" key="1">
    <source>
        <dbReference type="ARBA" id="ARBA00022737"/>
    </source>
</evidence>
<evidence type="ECO:0000256" key="3">
    <source>
        <dbReference type="PROSITE-ProRule" id="PRU00023"/>
    </source>
</evidence>
<keyword evidence="1" id="KW-0677">Repeat</keyword>
<dbReference type="PANTHER" id="PTHR24173">
    <property type="entry name" value="ANKYRIN REPEAT CONTAINING"/>
    <property type="match status" value="1"/>
</dbReference>
<reference evidence="6" key="1">
    <citation type="journal article" date="2013" name="Nature">
        <title>Pan genome of the phytoplankton Emiliania underpins its global distribution.</title>
        <authorList>
            <person name="Read B.A."/>
            <person name="Kegel J."/>
            <person name="Klute M.J."/>
            <person name="Kuo A."/>
            <person name="Lefebvre S.C."/>
            <person name="Maumus F."/>
            <person name="Mayer C."/>
            <person name="Miller J."/>
            <person name="Monier A."/>
            <person name="Salamov A."/>
            <person name="Young J."/>
            <person name="Aguilar M."/>
            <person name="Claverie J.M."/>
            <person name="Frickenhaus S."/>
            <person name="Gonzalez K."/>
            <person name="Herman E.K."/>
            <person name="Lin Y.C."/>
            <person name="Napier J."/>
            <person name="Ogata H."/>
            <person name="Sarno A.F."/>
            <person name="Shmutz J."/>
            <person name="Schroeder D."/>
            <person name="de Vargas C."/>
            <person name="Verret F."/>
            <person name="von Dassow P."/>
            <person name="Valentin K."/>
            <person name="Van de Peer Y."/>
            <person name="Wheeler G."/>
            <person name="Dacks J.B."/>
            <person name="Delwiche C.F."/>
            <person name="Dyhrman S.T."/>
            <person name="Glockner G."/>
            <person name="John U."/>
            <person name="Richards T."/>
            <person name="Worden A.Z."/>
            <person name="Zhang X."/>
            <person name="Grigoriev I.V."/>
            <person name="Allen A.E."/>
            <person name="Bidle K."/>
            <person name="Borodovsky M."/>
            <person name="Bowler C."/>
            <person name="Brownlee C."/>
            <person name="Cock J.M."/>
            <person name="Elias M."/>
            <person name="Gladyshev V.N."/>
            <person name="Groth M."/>
            <person name="Guda C."/>
            <person name="Hadaegh A."/>
            <person name="Iglesias-Rodriguez M.D."/>
            <person name="Jenkins J."/>
            <person name="Jones B.M."/>
            <person name="Lawson T."/>
            <person name="Leese F."/>
            <person name="Lindquist E."/>
            <person name="Lobanov A."/>
            <person name="Lomsadze A."/>
            <person name="Malik S.B."/>
            <person name="Marsh M.E."/>
            <person name="Mackinder L."/>
            <person name="Mock T."/>
            <person name="Mueller-Roeber B."/>
            <person name="Pagarete A."/>
            <person name="Parker M."/>
            <person name="Probert I."/>
            <person name="Quesneville H."/>
            <person name="Raines C."/>
            <person name="Rensing S.A."/>
            <person name="Riano-Pachon D.M."/>
            <person name="Richier S."/>
            <person name="Rokitta S."/>
            <person name="Shiraiwa Y."/>
            <person name="Soanes D.M."/>
            <person name="van der Giezen M."/>
            <person name="Wahlund T.M."/>
            <person name="Williams B."/>
            <person name="Wilson W."/>
            <person name="Wolfe G."/>
            <person name="Wurch L.L."/>
        </authorList>
    </citation>
    <scope>NUCLEOTIDE SEQUENCE</scope>
</reference>
<organism evidence="5 6">
    <name type="scientific">Emiliania huxleyi (strain CCMP1516)</name>
    <dbReference type="NCBI Taxonomy" id="280463"/>
    <lineage>
        <taxon>Eukaryota</taxon>
        <taxon>Haptista</taxon>
        <taxon>Haptophyta</taxon>
        <taxon>Prymnesiophyceae</taxon>
        <taxon>Isochrysidales</taxon>
        <taxon>Noelaerhabdaceae</taxon>
        <taxon>Emiliania</taxon>
    </lineage>
</organism>
<dbReference type="InterPro" id="IPR002110">
    <property type="entry name" value="Ankyrin_rpt"/>
</dbReference>
<dbReference type="InterPro" id="IPR036770">
    <property type="entry name" value="Ankyrin_rpt-contain_sf"/>
</dbReference>
<dbReference type="GeneID" id="17281980"/>
<protein>
    <submittedName>
        <fullName evidence="5">Uncharacterized protein</fullName>
    </submittedName>
</protein>
<dbReference type="AlphaFoldDB" id="A0A0D3KLS5"/>
<feature type="region of interest" description="Disordered" evidence="4">
    <location>
        <begin position="324"/>
        <end position="371"/>
    </location>
</feature>
<name>A0A0D3KLS5_EMIH1</name>
<keyword evidence="6" id="KW-1185">Reference proteome</keyword>
<feature type="repeat" description="ANK" evidence="3">
    <location>
        <begin position="132"/>
        <end position="164"/>
    </location>
</feature>
<feature type="compositionally biased region" description="Gly residues" evidence="4">
    <location>
        <begin position="339"/>
        <end position="371"/>
    </location>
</feature>
<keyword evidence="2 3" id="KW-0040">ANK repeat</keyword>
<dbReference type="EnsemblProtists" id="EOD36710">
    <property type="protein sequence ID" value="EOD36710"/>
    <property type="gene ID" value="EMIHUDRAFT_449071"/>
</dbReference>
<accession>A0A0D3KLS5</accession>
<evidence type="ECO:0000313" key="5">
    <source>
        <dbReference type="EnsemblProtists" id="EOD36710"/>
    </source>
</evidence>
<dbReference type="HOGENOM" id="CLU_297796_0_0_1"/>
<proteinExistence type="predicted"/>
<dbReference type="Proteomes" id="UP000013827">
    <property type="component" value="Unassembled WGS sequence"/>
</dbReference>
<dbReference type="PROSITE" id="PS50088">
    <property type="entry name" value="ANK_REPEAT"/>
    <property type="match status" value="1"/>
</dbReference>
<reference evidence="5" key="2">
    <citation type="submission" date="2024-10" db="UniProtKB">
        <authorList>
            <consortium name="EnsemblProtists"/>
        </authorList>
    </citation>
    <scope>IDENTIFICATION</scope>
</reference>
<dbReference type="PaxDb" id="2903-EOD36710"/>
<evidence type="ECO:0000256" key="2">
    <source>
        <dbReference type="ARBA" id="ARBA00023043"/>
    </source>
</evidence>